<organism evidence="2">
    <name type="scientific">Xenopus tropicalis</name>
    <name type="common">Western clawed frog</name>
    <name type="synonym">Silurana tropicalis</name>
    <dbReference type="NCBI Taxonomy" id="8364"/>
    <lineage>
        <taxon>Eukaryota</taxon>
        <taxon>Metazoa</taxon>
        <taxon>Chordata</taxon>
        <taxon>Craniata</taxon>
        <taxon>Vertebrata</taxon>
        <taxon>Euteleostomi</taxon>
        <taxon>Amphibia</taxon>
        <taxon>Batrachia</taxon>
        <taxon>Anura</taxon>
        <taxon>Pipoidea</taxon>
        <taxon>Pipidae</taxon>
        <taxon>Xenopodinae</taxon>
        <taxon>Xenopus</taxon>
        <taxon>Silurana</taxon>
    </lineage>
</organism>
<reference evidence="2" key="1">
    <citation type="journal article" date="2010" name="Science">
        <title>The genome of the Western clawed frog Xenopus tropicalis.</title>
        <authorList>
            <person name="Hellsten U."/>
            <person name="Harland R.M."/>
            <person name="Gilchrist M.J."/>
            <person name="Hendrix D."/>
            <person name="Jurka J."/>
            <person name="Kapitonov V."/>
            <person name="Ovcharenko I."/>
            <person name="Putnam N.H."/>
            <person name="Shu S."/>
            <person name="Taher L."/>
            <person name="Blitz I.L."/>
            <person name="Blumberg B."/>
            <person name="Dichmann D.S."/>
            <person name="Dubchak I."/>
            <person name="Amaya E."/>
            <person name="Detter J.C."/>
            <person name="Fletcher R."/>
            <person name="Gerhard D.S."/>
            <person name="Goodstein D."/>
            <person name="Graves T."/>
            <person name="Grigoriev I.V."/>
            <person name="Grimwood J."/>
            <person name="Kawashima T."/>
            <person name="Lindquist E."/>
            <person name="Lucas S.M."/>
            <person name="Mead P.E."/>
            <person name="Mitros T."/>
            <person name="Ogino H."/>
            <person name="Ohta Y."/>
            <person name="Poliakov A.V."/>
            <person name="Pollet N."/>
            <person name="Robert J."/>
            <person name="Salamov A."/>
            <person name="Sater A.K."/>
            <person name="Schmutz J."/>
            <person name="Terry A."/>
            <person name="Vize P.D."/>
            <person name="Warren W.C."/>
            <person name="Wells D."/>
            <person name="Wills A."/>
            <person name="Wilson R.K."/>
            <person name="Zimmerman L.B."/>
            <person name="Zorn A.M."/>
            <person name="Grainger R."/>
            <person name="Grammer T."/>
            <person name="Khokha M.K."/>
            <person name="Richardson P.M."/>
            <person name="Rokhsar D.S."/>
        </authorList>
    </citation>
    <scope>NUCLEOTIDE SEQUENCE [LARGE SCALE GENOMIC DNA]</scope>
    <source>
        <strain evidence="2">Nigerian</strain>
    </source>
</reference>
<evidence type="ECO:0000313" key="2">
    <source>
        <dbReference type="Ensembl" id="ENSXETP00000112284"/>
    </source>
</evidence>
<protein>
    <recommendedName>
        <fullName evidence="1">Snake toxin/toxin-like domain-containing protein</fullName>
    </recommendedName>
</protein>
<name>A0A803JW80_XENTR</name>
<reference evidence="2" key="2">
    <citation type="submission" date="2021-03" db="UniProtKB">
        <authorList>
            <consortium name="Ensembl"/>
        </authorList>
    </citation>
    <scope>IDENTIFICATION</scope>
</reference>
<dbReference type="AlphaFoldDB" id="A0A803JW80"/>
<dbReference type="Ensembl" id="ENSXETT00000116263">
    <property type="protein sequence ID" value="ENSXETP00000112284"/>
    <property type="gene ID" value="ENSXETG00000044081"/>
</dbReference>
<evidence type="ECO:0000259" key="1">
    <source>
        <dbReference type="Pfam" id="PF00087"/>
    </source>
</evidence>
<dbReference type="Pfam" id="PF00087">
    <property type="entry name" value="Toxin_TOLIP"/>
    <property type="match status" value="1"/>
</dbReference>
<sequence length="48" mass="5035">MCLGATSNANCLTPTTCRSYDAYCQTVSSAEQDCNTAPRGILAWGGCQ</sequence>
<accession>A0A803JW80</accession>
<feature type="domain" description="Snake toxin/toxin-like" evidence="1">
    <location>
        <begin position="2"/>
        <end position="31"/>
    </location>
</feature>
<dbReference type="InterPro" id="IPR035076">
    <property type="entry name" value="Toxin/TOLIP"/>
</dbReference>
<dbReference type="InParanoid" id="A0A803JW80"/>
<proteinExistence type="predicted"/>